<protein>
    <recommendedName>
        <fullName evidence="3 6">Queuosine 5'-phosphate N-glycosylase/hydrolase</fullName>
        <ecNumber evidence="6">3.2.2.-</ecNumber>
    </recommendedName>
    <alternativeName>
        <fullName evidence="4 6">Queuosine-nucleotide N-glycosylase/hydrolase</fullName>
    </alternativeName>
</protein>
<evidence type="ECO:0000256" key="3">
    <source>
        <dbReference type="ARBA" id="ARBA00035306"/>
    </source>
</evidence>
<dbReference type="PANTHER" id="PTHR21314">
    <property type="entry name" value="QUEUOSINE 5'-PHOSPHATE N-GLYCOSYLASE_HYDROLASE-RELATED"/>
    <property type="match status" value="1"/>
</dbReference>
<evidence type="ECO:0000256" key="6">
    <source>
        <dbReference type="RuleBase" id="RU365002"/>
    </source>
</evidence>
<comment type="function">
    <text evidence="6">Catalyzes the hydrolysis of queuosine 5'-phosphate, releasing the nucleobase queuine (q). Is required for salvage of queuine from exogenous queuosine (Q) that is imported and then converted to queuosine 5'-phosphate intracellularly.</text>
</comment>
<keyword evidence="8" id="KW-1185">Reference proteome</keyword>
<dbReference type="PANTHER" id="PTHR21314:SF0">
    <property type="entry name" value="QUEUOSINE 5'-PHOSPHATE N-GLYCOSYLASE_HYDROLASE"/>
    <property type="match status" value="1"/>
</dbReference>
<dbReference type="Pfam" id="PF10343">
    <property type="entry name" value="Q_salvage"/>
    <property type="match status" value="1"/>
</dbReference>
<organism evidence="7 8">
    <name type="scientific">Boothiomyces macroporosus</name>
    <dbReference type="NCBI Taxonomy" id="261099"/>
    <lineage>
        <taxon>Eukaryota</taxon>
        <taxon>Fungi</taxon>
        <taxon>Fungi incertae sedis</taxon>
        <taxon>Chytridiomycota</taxon>
        <taxon>Chytridiomycota incertae sedis</taxon>
        <taxon>Chytridiomycetes</taxon>
        <taxon>Rhizophydiales</taxon>
        <taxon>Terramycetaceae</taxon>
        <taxon>Boothiomyces</taxon>
    </lineage>
</organism>
<evidence type="ECO:0000256" key="2">
    <source>
        <dbReference type="ARBA" id="ARBA00035119"/>
    </source>
</evidence>
<keyword evidence="1 6" id="KW-0378">Hydrolase</keyword>
<evidence type="ECO:0000256" key="5">
    <source>
        <dbReference type="ARBA" id="ARBA00048204"/>
    </source>
</evidence>
<dbReference type="GO" id="GO:0016787">
    <property type="term" value="F:hydrolase activity"/>
    <property type="evidence" value="ECO:0007669"/>
    <property type="project" value="UniProtKB-KW"/>
</dbReference>
<dbReference type="Proteomes" id="UP001210925">
    <property type="component" value="Unassembled WGS sequence"/>
</dbReference>
<comment type="catalytic activity">
    <reaction evidence="5 6">
        <text>queuosine 5'-phosphate + H2O = queuine + D-ribose 5-phosphate</text>
        <dbReference type="Rhea" id="RHEA:75387"/>
        <dbReference type="ChEBI" id="CHEBI:15377"/>
        <dbReference type="ChEBI" id="CHEBI:17433"/>
        <dbReference type="ChEBI" id="CHEBI:78346"/>
        <dbReference type="ChEBI" id="CHEBI:194371"/>
    </reaction>
    <physiologicalReaction direction="left-to-right" evidence="5 6">
        <dbReference type="Rhea" id="RHEA:75388"/>
    </physiologicalReaction>
</comment>
<reference evidence="7" key="1">
    <citation type="submission" date="2020-05" db="EMBL/GenBank/DDBJ databases">
        <title>Phylogenomic resolution of chytrid fungi.</title>
        <authorList>
            <person name="Stajich J.E."/>
            <person name="Amses K."/>
            <person name="Simmons R."/>
            <person name="Seto K."/>
            <person name="Myers J."/>
            <person name="Bonds A."/>
            <person name="Quandt C.A."/>
            <person name="Barry K."/>
            <person name="Liu P."/>
            <person name="Grigoriev I."/>
            <person name="Longcore J.E."/>
            <person name="James T.Y."/>
        </authorList>
    </citation>
    <scope>NUCLEOTIDE SEQUENCE</scope>
    <source>
        <strain evidence="7">PLAUS21</strain>
    </source>
</reference>
<evidence type="ECO:0000313" key="7">
    <source>
        <dbReference type="EMBL" id="KAJ3258752.1"/>
    </source>
</evidence>
<evidence type="ECO:0000256" key="4">
    <source>
        <dbReference type="ARBA" id="ARBA00035393"/>
    </source>
</evidence>
<dbReference type="EMBL" id="JADGKB010000024">
    <property type="protein sequence ID" value="KAJ3258752.1"/>
    <property type="molecule type" value="Genomic_DNA"/>
</dbReference>
<dbReference type="InterPro" id="IPR019438">
    <property type="entry name" value="Q_salvage"/>
</dbReference>
<dbReference type="AlphaFoldDB" id="A0AAD5UIY1"/>
<evidence type="ECO:0000313" key="8">
    <source>
        <dbReference type="Proteomes" id="UP001210925"/>
    </source>
</evidence>
<dbReference type="EC" id="3.2.2.-" evidence="6"/>
<dbReference type="GO" id="GO:0006400">
    <property type="term" value="P:tRNA modification"/>
    <property type="evidence" value="ECO:0007669"/>
    <property type="project" value="TreeGrafter"/>
</dbReference>
<name>A0AAD5UIY1_9FUNG</name>
<proteinExistence type="inferred from homology"/>
<comment type="similarity">
    <text evidence="2 6">Belongs to the QNG1 protein family.</text>
</comment>
<comment type="caution">
    <text evidence="7">The sequence shown here is derived from an EMBL/GenBank/DDBJ whole genome shotgun (WGS) entry which is preliminary data.</text>
</comment>
<evidence type="ECO:0000256" key="1">
    <source>
        <dbReference type="ARBA" id="ARBA00022801"/>
    </source>
</evidence>
<accession>A0AAD5UIY1</accession>
<gene>
    <name evidence="7" type="ORF">HK103_003346</name>
</gene>
<sequence length="352" mass="41385">MNVKQSAAFIAENMQHVKINTDQIGIAADQILQKMTELQYDITQWKKHKLHPKSLDEHSLDWIFVMDLLNFSFWNERSERKRFQVTLDGEVYTGYWSLCAAMRRSLNEGIPITTPSFYANCGRDELRYCFRTEEGCDEMPLLETRIDMLQTAGKILSEYGGFKKIVEECNHSCQELIKKMIDLFGELFDDTVVYKGKKVSLQKRVQILVADIWGCFEGRSFGYFRDISTITMFADYRVPQGLLYFKLMEYSPELLSVLQKHQLHHESLDSDITLNNENMLKRGEEYEVEIRGASIHCVELLVEKLNKKIKEGKYKIEPVNAIIVDFYLWDISKEMEAEMKHLPYHRIRSIYY</sequence>